<keyword evidence="3" id="KW-1185">Reference proteome</keyword>
<dbReference type="EMBL" id="JBBMEK010000264">
    <property type="protein sequence ID" value="MEQ2366411.1"/>
    <property type="molecule type" value="Genomic_DNA"/>
</dbReference>
<feature type="transmembrane region" description="Helical" evidence="1">
    <location>
        <begin position="15"/>
        <end position="37"/>
    </location>
</feature>
<proteinExistence type="predicted"/>
<reference evidence="2 3" key="1">
    <citation type="submission" date="2024-03" db="EMBL/GenBank/DDBJ databases">
        <title>Human intestinal bacterial collection.</title>
        <authorList>
            <person name="Pauvert C."/>
            <person name="Hitch T.C.A."/>
            <person name="Clavel T."/>
        </authorList>
    </citation>
    <scope>NUCLEOTIDE SEQUENCE [LARGE SCALE GENOMIC DNA]</scope>
    <source>
        <strain evidence="2 3">CLA-AA-H190</strain>
    </source>
</reference>
<evidence type="ECO:0000256" key="1">
    <source>
        <dbReference type="SAM" id="Phobius"/>
    </source>
</evidence>
<accession>A0ABV1B7M6</accession>
<evidence type="ECO:0000313" key="3">
    <source>
        <dbReference type="Proteomes" id="UP001469749"/>
    </source>
</evidence>
<dbReference type="RefSeq" id="WP_349086019.1">
    <property type="nucleotide sequence ID" value="NZ_JBBMEK010000264.1"/>
</dbReference>
<dbReference type="Proteomes" id="UP001469749">
    <property type="component" value="Unassembled WGS sequence"/>
</dbReference>
<keyword evidence="1" id="KW-0812">Transmembrane</keyword>
<keyword evidence="1" id="KW-0472">Membrane</keyword>
<gene>
    <name evidence="2" type="ORF">WMO25_15205</name>
</gene>
<organism evidence="2 3">
    <name type="scientific">Coprococcus intestinihominis</name>
    <dbReference type="NCBI Taxonomy" id="3133154"/>
    <lineage>
        <taxon>Bacteria</taxon>
        <taxon>Bacillati</taxon>
        <taxon>Bacillota</taxon>
        <taxon>Clostridia</taxon>
        <taxon>Lachnospirales</taxon>
        <taxon>Lachnospiraceae</taxon>
        <taxon>Coprococcus</taxon>
    </lineage>
</organism>
<sequence>MLFAGCKATDIGKEAGALGVFVATYIPIMTKLFMIAVRRREDVQ</sequence>
<evidence type="ECO:0000313" key="2">
    <source>
        <dbReference type="EMBL" id="MEQ2366411.1"/>
    </source>
</evidence>
<comment type="caution">
    <text evidence="2">The sequence shown here is derived from an EMBL/GenBank/DDBJ whole genome shotgun (WGS) entry which is preliminary data.</text>
</comment>
<name>A0ABV1B7M6_9FIRM</name>
<keyword evidence="1" id="KW-1133">Transmembrane helix</keyword>
<protein>
    <submittedName>
        <fullName evidence="2">Uncharacterized protein</fullName>
    </submittedName>
</protein>